<comment type="caution">
    <text evidence="2">The sequence shown here is derived from an EMBL/GenBank/DDBJ whole genome shotgun (WGS) entry which is preliminary data.</text>
</comment>
<dbReference type="Proteomes" id="UP000326907">
    <property type="component" value="Unassembled WGS sequence"/>
</dbReference>
<gene>
    <name evidence="2" type="ORF">F5983_05595</name>
</gene>
<reference evidence="2 3" key="1">
    <citation type="submission" date="2019-09" db="EMBL/GenBank/DDBJ databases">
        <authorList>
            <person name="Liu P."/>
        </authorList>
    </citation>
    <scope>NUCLEOTIDE SEQUENCE [LARGE SCALE GENOMIC DNA]</scope>
    <source>
        <strain evidence="2 3">TRM68085</strain>
    </source>
</reference>
<proteinExistence type="predicted"/>
<dbReference type="RefSeq" id="WP_151509247.1">
    <property type="nucleotide sequence ID" value="NZ_JBMVCA010000014.1"/>
</dbReference>
<evidence type="ECO:0000256" key="1">
    <source>
        <dbReference type="SAM" id="Phobius"/>
    </source>
</evidence>
<keyword evidence="1" id="KW-1133">Transmembrane helix</keyword>
<keyword evidence="1" id="KW-0472">Membrane</keyword>
<feature type="transmembrane region" description="Helical" evidence="1">
    <location>
        <begin position="12"/>
        <end position="31"/>
    </location>
</feature>
<keyword evidence="3" id="KW-1185">Reference proteome</keyword>
<dbReference type="AlphaFoldDB" id="A0A5N5EXY6"/>
<organism evidence="2 3">
    <name type="scientific">Streptomyces arboris</name>
    <dbReference type="NCBI Taxonomy" id="2600619"/>
    <lineage>
        <taxon>Bacteria</taxon>
        <taxon>Bacillati</taxon>
        <taxon>Actinomycetota</taxon>
        <taxon>Actinomycetes</taxon>
        <taxon>Kitasatosporales</taxon>
        <taxon>Streptomycetaceae</taxon>
        <taxon>Streptomyces</taxon>
    </lineage>
</organism>
<feature type="transmembrane region" description="Helical" evidence="1">
    <location>
        <begin position="43"/>
        <end position="64"/>
    </location>
</feature>
<accession>A0A5N5EXY6</accession>
<evidence type="ECO:0000313" key="2">
    <source>
        <dbReference type="EMBL" id="KAB2593740.1"/>
    </source>
</evidence>
<protein>
    <submittedName>
        <fullName evidence="2">Uncharacterized protein</fullName>
    </submittedName>
</protein>
<name>A0A5N5EXY6_9ACTN</name>
<keyword evidence="1" id="KW-0812">Transmembrane</keyword>
<sequence length="111" mass="11645">MSTLGPHSRARLAAAGYVGLVTLAALAYEIAGQPEAGRAAMTLAAWPGEIVLLVMLYPLALAIGDDALLGETVFNFLGPLLHGAGALVNVLIVWGVIAFARHFKAEYSRSR</sequence>
<feature type="transmembrane region" description="Helical" evidence="1">
    <location>
        <begin position="76"/>
        <end position="100"/>
    </location>
</feature>
<evidence type="ECO:0000313" key="3">
    <source>
        <dbReference type="Proteomes" id="UP000326907"/>
    </source>
</evidence>
<dbReference type="EMBL" id="VYUA01000003">
    <property type="protein sequence ID" value="KAB2593740.1"/>
    <property type="molecule type" value="Genomic_DNA"/>
</dbReference>